<sequence length="413" mass="43097">MKRPWVRRTLGNGLQVVVVEAPGAPLAELRLVVPYALTEPREAATRELLAARLGTGSTTRDRRAVADRTADLGAELSTVVTVEQLLLSVSVLSEGLEGTLELLGDLLSRPAYRDLPTSPPPPARPAGPRTALRRAVLAHAFGLHPLARPPAAEPAPGPVTPDDLYAFHRRAVVPAGSVLLVMTGAEPARVLRLVAEHLGPWSGGPSGLTLPPFGRTAPAPGRLALRHPGADQALLLTAGPAVPSTDPGHAALHLAQLVLGGQASSRLTRRLRERHALAYAVSAALRENAAGTWLEIECAGAPGTAGRLAAEAADVLRELAEDGPTPQEAERARRYAAGFTRFALATRAEEASALAGFAARGVDVDWLPAYAEAVGGVTHAEVTAACREFLRPEKTLLATADGADAGAEEGRTQ</sequence>
<evidence type="ECO:0000259" key="1">
    <source>
        <dbReference type="Pfam" id="PF05193"/>
    </source>
</evidence>
<dbReference type="Gene3D" id="3.30.830.10">
    <property type="entry name" value="Metalloenzyme, LuxS/M16 peptidase-like"/>
    <property type="match status" value="3"/>
</dbReference>
<name>A0A3B0BMK0_9ACTN</name>
<protein>
    <submittedName>
        <fullName evidence="2">Insulinase family protein</fullName>
    </submittedName>
</protein>
<feature type="domain" description="Peptidase M16 C-terminal" evidence="1">
    <location>
        <begin position="159"/>
        <end position="334"/>
    </location>
</feature>
<dbReference type="Pfam" id="PF05193">
    <property type="entry name" value="Peptidase_M16_C"/>
    <property type="match status" value="1"/>
</dbReference>
<evidence type="ECO:0000313" key="2">
    <source>
        <dbReference type="EMBL" id="RKN74292.1"/>
    </source>
</evidence>
<dbReference type="PANTHER" id="PTHR11851:SF224">
    <property type="entry name" value="PROCESSING PROTEASE"/>
    <property type="match status" value="1"/>
</dbReference>
<dbReference type="OrthoDB" id="9811314at2"/>
<keyword evidence="3" id="KW-1185">Reference proteome</keyword>
<reference evidence="2 3" key="1">
    <citation type="journal article" date="2015" name="Antonie Van Leeuwenhoek">
        <title>Streptomyces klenkii sp. nov., isolated from deep marine sediment.</title>
        <authorList>
            <person name="Veyisoglu A."/>
            <person name="Sahin N."/>
        </authorList>
    </citation>
    <scope>NUCLEOTIDE SEQUENCE [LARGE SCALE GENOMIC DNA]</scope>
    <source>
        <strain evidence="2 3">KCTC 29202</strain>
    </source>
</reference>
<dbReference type="PANTHER" id="PTHR11851">
    <property type="entry name" value="METALLOPROTEASE"/>
    <property type="match status" value="1"/>
</dbReference>
<accession>A0A3B0BMK0</accession>
<evidence type="ECO:0000313" key="3">
    <source>
        <dbReference type="Proteomes" id="UP000270343"/>
    </source>
</evidence>
<proteinExistence type="predicted"/>
<gene>
    <name evidence="2" type="ORF">D7231_10365</name>
</gene>
<dbReference type="AlphaFoldDB" id="A0A3B0BMK0"/>
<dbReference type="InterPro" id="IPR011249">
    <property type="entry name" value="Metalloenz_LuxS/M16"/>
</dbReference>
<dbReference type="EMBL" id="RBAM01000004">
    <property type="protein sequence ID" value="RKN74292.1"/>
    <property type="molecule type" value="Genomic_DNA"/>
</dbReference>
<comment type="caution">
    <text evidence="2">The sequence shown here is derived from an EMBL/GenBank/DDBJ whole genome shotgun (WGS) entry which is preliminary data.</text>
</comment>
<dbReference type="Proteomes" id="UP000270343">
    <property type="component" value="Unassembled WGS sequence"/>
</dbReference>
<organism evidence="2 3">
    <name type="scientific">Streptomyces klenkii</name>
    <dbReference type="NCBI Taxonomy" id="1420899"/>
    <lineage>
        <taxon>Bacteria</taxon>
        <taxon>Bacillati</taxon>
        <taxon>Actinomycetota</taxon>
        <taxon>Actinomycetes</taxon>
        <taxon>Kitasatosporales</taxon>
        <taxon>Streptomycetaceae</taxon>
        <taxon>Streptomyces</taxon>
    </lineage>
</organism>
<dbReference type="InterPro" id="IPR050361">
    <property type="entry name" value="MPP/UQCRC_Complex"/>
</dbReference>
<dbReference type="RefSeq" id="WP_120754713.1">
    <property type="nucleotide sequence ID" value="NZ_RBAM01000004.1"/>
</dbReference>
<dbReference type="GO" id="GO:0046872">
    <property type="term" value="F:metal ion binding"/>
    <property type="evidence" value="ECO:0007669"/>
    <property type="project" value="InterPro"/>
</dbReference>
<dbReference type="SUPFAM" id="SSF63411">
    <property type="entry name" value="LuxS/MPP-like metallohydrolase"/>
    <property type="match status" value="2"/>
</dbReference>
<dbReference type="InterPro" id="IPR007863">
    <property type="entry name" value="Peptidase_M16_C"/>
</dbReference>